<evidence type="ECO:0000313" key="2">
    <source>
        <dbReference type="Proteomes" id="UP000198356"/>
    </source>
</evidence>
<keyword evidence="2" id="KW-1185">Reference proteome</keyword>
<proteinExistence type="predicted"/>
<sequence length="122" mass="13693">MTEEEIDTATKEMIEGALERAKSEPKDDRVTATAVRFDAALRLLLITLSNGRRLTIPQEDLQHLANASVEDASDVTIEMRGRGIHWEKLDLDFSVQGLIEGRRGNAQWMKDFNARLQTNVAA</sequence>
<organism evidence="1 2">
    <name type="scientific">Granulicella rosea</name>
    <dbReference type="NCBI Taxonomy" id="474952"/>
    <lineage>
        <taxon>Bacteria</taxon>
        <taxon>Pseudomonadati</taxon>
        <taxon>Acidobacteriota</taxon>
        <taxon>Terriglobia</taxon>
        <taxon>Terriglobales</taxon>
        <taxon>Acidobacteriaceae</taxon>
        <taxon>Granulicella</taxon>
    </lineage>
</organism>
<gene>
    <name evidence="1" type="ORF">SAMN05421770_103200</name>
</gene>
<protein>
    <recommendedName>
        <fullName evidence="3">DUF2442 domain-containing protein</fullName>
    </recommendedName>
</protein>
<dbReference type="InterPro" id="IPR018841">
    <property type="entry name" value="DUF2442"/>
</dbReference>
<accession>A0A239INM7</accession>
<dbReference type="AlphaFoldDB" id="A0A239INM7"/>
<name>A0A239INM7_9BACT</name>
<dbReference type="Gene3D" id="3.30.2020.40">
    <property type="entry name" value="Uncharacterised protein PF10387, DUF2442"/>
    <property type="match status" value="1"/>
</dbReference>
<dbReference type="Pfam" id="PF10387">
    <property type="entry name" value="DUF2442"/>
    <property type="match status" value="1"/>
</dbReference>
<evidence type="ECO:0008006" key="3">
    <source>
        <dbReference type="Google" id="ProtNLM"/>
    </source>
</evidence>
<dbReference type="Proteomes" id="UP000198356">
    <property type="component" value="Unassembled WGS sequence"/>
</dbReference>
<reference evidence="1 2" key="1">
    <citation type="submission" date="2017-06" db="EMBL/GenBank/DDBJ databases">
        <authorList>
            <person name="Kim H.J."/>
            <person name="Triplett B.A."/>
        </authorList>
    </citation>
    <scope>NUCLEOTIDE SEQUENCE [LARGE SCALE GENOMIC DNA]</scope>
    <source>
        <strain evidence="1 2">DSM 18704</strain>
    </source>
</reference>
<dbReference type="RefSeq" id="WP_176441689.1">
    <property type="nucleotide sequence ID" value="NZ_FZOU01000003.1"/>
</dbReference>
<evidence type="ECO:0000313" key="1">
    <source>
        <dbReference type="EMBL" id="SNS95159.1"/>
    </source>
</evidence>
<dbReference type="EMBL" id="FZOU01000003">
    <property type="protein sequence ID" value="SNS95159.1"/>
    <property type="molecule type" value="Genomic_DNA"/>
</dbReference>